<keyword evidence="2" id="KW-1185">Reference proteome</keyword>
<dbReference type="SUPFAM" id="SSF54427">
    <property type="entry name" value="NTF2-like"/>
    <property type="match status" value="1"/>
</dbReference>
<protein>
    <recommendedName>
        <fullName evidence="3">Nuclear transport factor 2 family protein</fullName>
    </recommendedName>
</protein>
<dbReference type="AlphaFoldDB" id="A0A3B7MKP7"/>
<reference evidence="1 2" key="1">
    <citation type="submission" date="2018-09" db="EMBL/GenBank/DDBJ databases">
        <title>Genome sequencing of strain 6GH32-13.</title>
        <authorList>
            <person name="Weon H.-Y."/>
            <person name="Heo J."/>
            <person name="Kwon S.-W."/>
        </authorList>
    </citation>
    <scope>NUCLEOTIDE SEQUENCE [LARGE SCALE GENOMIC DNA]</scope>
    <source>
        <strain evidence="1 2">5GH32-13</strain>
    </source>
</reference>
<evidence type="ECO:0000313" key="2">
    <source>
        <dbReference type="Proteomes" id="UP000263900"/>
    </source>
</evidence>
<dbReference type="EMBL" id="CP032157">
    <property type="protein sequence ID" value="AXY74227.1"/>
    <property type="molecule type" value="Genomic_DNA"/>
</dbReference>
<dbReference type="Proteomes" id="UP000263900">
    <property type="component" value="Chromosome"/>
</dbReference>
<sequence>MNSENLIELTKELIYEATHFNVAYVKQIYADNLLIVKVDKTGVVDTMNKEQLVGFVKGNSDAKAAPFSTKAEFHYAVCDGNMGMVIMTRDLELDGKSAPKFFTLIWEYASGRWQVTKESCLALN</sequence>
<dbReference type="OrthoDB" id="794858at2"/>
<proteinExistence type="predicted"/>
<evidence type="ECO:0000313" key="1">
    <source>
        <dbReference type="EMBL" id="AXY74227.1"/>
    </source>
</evidence>
<dbReference type="RefSeq" id="WP_119050114.1">
    <property type="nucleotide sequence ID" value="NZ_CP032157.1"/>
</dbReference>
<evidence type="ECO:0008006" key="3">
    <source>
        <dbReference type="Google" id="ProtNLM"/>
    </source>
</evidence>
<gene>
    <name evidence="1" type="ORF">D3H65_09680</name>
</gene>
<name>A0A3B7MKP7_9BACT</name>
<dbReference type="KEGG" id="pseg:D3H65_09680"/>
<dbReference type="InterPro" id="IPR032710">
    <property type="entry name" value="NTF2-like_dom_sf"/>
</dbReference>
<organism evidence="1 2">
    <name type="scientific">Paraflavitalea soli</name>
    <dbReference type="NCBI Taxonomy" id="2315862"/>
    <lineage>
        <taxon>Bacteria</taxon>
        <taxon>Pseudomonadati</taxon>
        <taxon>Bacteroidota</taxon>
        <taxon>Chitinophagia</taxon>
        <taxon>Chitinophagales</taxon>
        <taxon>Chitinophagaceae</taxon>
        <taxon>Paraflavitalea</taxon>
    </lineage>
</organism>
<accession>A0A3B7MKP7</accession>